<keyword evidence="6 9" id="KW-0863">Zinc-finger</keyword>
<accession>A0A565CUL1</accession>
<dbReference type="AlphaFoldDB" id="A0A565CUL1"/>
<dbReference type="SUPFAM" id="SSF57850">
    <property type="entry name" value="RING/U-box"/>
    <property type="match status" value="1"/>
</dbReference>
<dbReference type="Proteomes" id="UP000489600">
    <property type="component" value="Unassembled WGS sequence"/>
</dbReference>
<dbReference type="Pfam" id="PF00097">
    <property type="entry name" value="zf-C3HC4"/>
    <property type="match status" value="1"/>
</dbReference>
<dbReference type="InterPro" id="IPR001841">
    <property type="entry name" value="Znf_RING"/>
</dbReference>
<evidence type="ECO:0000256" key="1">
    <source>
        <dbReference type="ARBA" id="ARBA00003976"/>
    </source>
</evidence>
<dbReference type="InterPro" id="IPR018957">
    <property type="entry name" value="Znf_C3HC4_RING-type"/>
</dbReference>
<gene>
    <name evidence="12" type="ORF">ANE_LOCUS27716</name>
</gene>
<keyword evidence="13" id="KW-1185">Reference proteome</keyword>
<feature type="domain" description="RING-type" evidence="11">
    <location>
        <begin position="60"/>
        <end position="214"/>
    </location>
</feature>
<evidence type="ECO:0000259" key="10">
    <source>
        <dbReference type="PROSITE" id="PS50089"/>
    </source>
</evidence>
<sequence length="214" mass="24207">MVVKSKSADLKEGLGVAICDQKVNLLFNAKGLLHDPENISTYMEDDGIRARRNLYPRQVKKESCLICFDDNIDPNLMFSVDNCDHRFCLNCVKQHIEVKLLDGTTPNCPHHRCKSELSVDRCDKLLSNKLVLMWKERIKESSTPFNERIYCPYKRCSYLMSKTVLSASDNGSRVRICFKNLVAPSVSVAKFLGITNGTAPTIEEIALLGSTMIW</sequence>
<dbReference type="InterPro" id="IPR031127">
    <property type="entry name" value="E3_UB_ligase_RBR"/>
</dbReference>
<comment type="caution">
    <text evidence="12">The sequence shown here is derived from an EMBL/GenBank/DDBJ whole genome shotgun (WGS) entry which is preliminary data.</text>
</comment>
<evidence type="ECO:0000256" key="4">
    <source>
        <dbReference type="ARBA" id="ARBA00022723"/>
    </source>
</evidence>
<comment type="similarity">
    <text evidence="2">Belongs to the RBR family. Ariadne subfamily.</text>
</comment>
<evidence type="ECO:0000259" key="11">
    <source>
        <dbReference type="PROSITE" id="PS51873"/>
    </source>
</evidence>
<dbReference type="PROSITE" id="PS50089">
    <property type="entry name" value="ZF_RING_2"/>
    <property type="match status" value="1"/>
</dbReference>
<dbReference type="GO" id="GO:0008270">
    <property type="term" value="F:zinc ion binding"/>
    <property type="evidence" value="ECO:0007669"/>
    <property type="project" value="UniProtKB-KW"/>
</dbReference>
<dbReference type="InterPro" id="IPR017907">
    <property type="entry name" value="Znf_RING_CS"/>
</dbReference>
<keyword evidence="4" id="KW-0479">Metal-binding</keyword>
<evidence type="ECO:0000256" key="6">
    <source>
        <dbReference type="ARBA" id="ARBA00022771"/>
    </source>
</evidence>
<dbReference type="OrthoDB" id="9977870at2759"/>
<evidence type="ECO:0000256" key="9">
    <source>
        <dbReference type="PROSITE-ProRule" id="PRU00175"/>
    </source>
</evidence>
<name>A0A565CUL1_9BRAS</name>
<evidence type="ECO:0000256" key="3">
    <source>
        <dbReference type="ARBA" id="ARBA00022679"/>
    </source>
</evidence>
<evidence type="ECO:0008006" key="14">
    <source>
        <dbReference type="Google" id="ProtNLM"/>
    </source>
</evidence>
<dbReference type="Gene3D" id="3.30.40.10">
    <property type="entry name" value="Zinc/RING finger domain, C3HC4 (zinc finger)"/>
    <property type="match status" value="1"/>
</dbReference>
<keyword evidence="5" id="KW-0677">Repeat</keyword>
<dbReference type="PROSITE" id="PS00518">
    <property type="entry name" value="ZF_RING_1"/>
    <property type="match status" value="1"/>
</dbReference>
<keyword evidence="8" id="KW-0862">Zinc</keyword>
<evidence type="ECO:0000313" key="13">
    <source>
        <dbReference type="Proteomes" id="UP000489600"/>
    </source>
</evidence>
<proteinExistence type="inferred from homology"/>
<keyword evidence="3" id="KW-0808">Transferase</keyword>
<reference evidence="12" key="1">
    <citation type="submission" date="2019-07" db="EMBL/GenBank/DDBJ databases">
        <authorList>
            <person name="Dittberner H."/>
        </authorList>
    </citation>
    <scope>NUCLEOTIDE SEQUENCE [LARGE SCALE GENOMIC DNA]</scope>
</reference>
<dbReference type="PROSITE" id="PS51873">
    <property type="entry name" value="TRIAD"/>
    <property type="match status" value="1"/>
</dbReference>
<evidence type="ECO:0000256" key="7">
    <source>
        <dbReference type="ARBA" id="ARBA00022786"/>
    </source>
</evidence>
<evidence type="ECO:0000256" key="2">
    <source>
        <dbReference type="ARBA" id="ARBA00005884"/>
    </source>
</evidence>
<keyword evidence="7" id="KW-0833">Ubl conjugation pathway</keyword>
<evidence type="ECO:0000256" key="5">
    <source>
        <dbReference type="ARBA" id="ARBA00022737"/>
    </source>
</evidence>
<evidence type="ECO:0000313" key="12">
    <source>
        <dbReference type="EMBL" id="VVB17272.1"/>
    </source>
</evidence>
<dbReference type="EMBL" id="CABITT030000008">
    <property type="protein sequence ID" value="VVB17272.1"/>
    <property type="molecule type" value="Genomic_DNA"/>
</dbReference>
<organism evidence="12 13">
    <name type="scientific">Arabis nemorensis</name>
    <dbReference type="NCBI Taxonomy" id="586526"/>
    <lineage>
        <taxon>Eukaryota</taxon>
        <taxon>Viridiplantae</taxon>
        <taxon>Streptophyta</taxon>
        <taxon>Embryophyta</taxon>
        <taxon>Tracheophyta</taxon>
        <taxon>Spermatophyta</taxon>
        <taxon>Magnoliopsida</taxon>
        <taxon>eudicotyledons</taxon>
        <taxon>Gunneridae</taxon>
        <taxon>Pentapetalae</taxon>
        <taxon>rosids</taxon>
        <taxon>malvids</taxon>
        <taxon>Brassicales</taxon>
        <taxon>Brassicaceae</taxon>
        <taxon>Arabideae</taxon>
        <taxon>Arabis</taxon>
    </lineage>
</organism>
<dbReference type="PANTHER" id="PTHR11685">
    <property type="entry name" value="RBR FAMILY RING FINGER AND IBR DOMAIN-CONTAINING"/>
    <property type="match status" value="1"/>
</dbReference>
<evidence type="ECO:0000256" key="8">
    <source>
        <dbReference type="ARBA" id="ARBA00022833"/>
    </source>
</evidence>
<feature type="domain" description="RING-type" evidence="10">
    <location>
        <begin position="64"/>
        <end position="112"/>
    </location>
</feature>
<dbReference type="GO" id="GO:0004842">
    <property type="term" value="F:ubiquitin-protein transferase activity"/>
    <property type="evidence" value="ECO:0007669"/>
    <property type="project" value="InterPro"/>
</dbReference>
<dbReference type="GO" id="GO:0016567">
    <property type="term" value="P:protein ubiquitination"/>
    <property type="evidence" value="ECO:0007669"/>
    <property type="project" value="InterPro"/>
</dbReference>
<dbReference type="FunFam" id="3.30.40.10:FF:000230">
    <property type="entry name" value="RBR-type E3 ubiquitin transferase"/>
    <property type="match status" value="1"/>
</dbReference>
<dbReference type="InterPro" id="IPR044066">
    <property type="entry name" value="TRIAD_supradom"/>
</dbReference>
<dbReference type="InterPro" id="IPR013083">
    <property type="entry name" value="Znf_RING/FYVE/PHD"/>
</dbReference>
<comment type="function">
    <text evidence="1">Might act as an E3 ubiquitin-protein ligase, or as part of E3 complex, which accepts ubiquitin from specific E2 ubiquitin-conjugating enzymes and then transfers it to substrates.</text>
</comment>
<protein>
    <recommendedName>
        <fullName evidence="14">RING-type domain-containing protein</fullName>
    </recommendedName>
</protein>